<keyword evidence="12" id="KW-0808">Transferase</keyword>
<keyword evidence="3" id="KW-0677">Repeat</keyword>
<evidence type="ECO:0000256" key="4">
    <source>
        <dbReference type="ARBA" id="ARBA00022741"/>
    </source>
</evidence>
<evidence type="ECO:0000256" key="10">
    <source>
        <dbReference type="PIRSR" id="PIRSR640198-2"/>
    </source>
</evidence>
<dbReference type="Gene3D" id="1.10.3290.10">
    <property type="entry name" value="Fido-like domain"/>
    <property type="match status" value="1"/>
</dbReference>
<dbReference type="InterPro" id="IPR040198">
    <property type="entry name" value="Fido_containing"/>
</dbReference>
<proteinExistence type="predicted"/>
<organism evidence="12 13">
    <name type="scientific">Trichoderma lentiforme</name>
    <dbReference type="NCBI Taxonomy" id="1567552"/>
    <lineage>
        <taxon>Eukaryota</taxon>
        <taxon>Fungi</taxon>
        <taxon>Dikarya</taxon>
        <taxon>Ascomycota</taxon>
        <taxon>Pezizomycotina</taxon>
        <taxon>Sordariomycetes</taxon>
        <taxon>Hypocreomycetidae</taxon>
        <taxon>Hypocreales</taxon>
        <taxon>Hypocreaceae</taxon>
        <taxon>Trichoderma</taxon>
    </lineage>
</organism>
<dbReference type="PANTHER" id="PTHR13504:SF34">
    <property type="entry name" value="PROTEIN ADENYLYLTRANSFERASE FICD"/>
    <property type="match status" value="1"/>
</dbReference>
<feature type="binding site" evidence="10">
    <location>
        <begin position="293"/>
        <end position="300"/>
    </location>
    <ligand>
        <name>ATP</name>
        <dbReference type="ChEBI" id="CHEBI:30616"/>
    </ligand>
</feature>
<evidence type="ECO:0000256" key="9">
    <source>
        <dbReference type="PIRSR" id="PIRSR640198-1"/>
    </source>
</evidence>
<evidence type="ECO:0000256" key="6">
    <source>
        <dbReference type="ARBA" id="ARBA00022840"/>
    </source>
</evidence>
<dbReference type="Pfam" id="PF02661">
    <property type="entry name" value="Fic"/>
    <property type="match status" value="1"/>
</dbReference>
<comment type="caution">
    <text evidence="12">The sequence shown here is derived from an EMBL/GenBank/DDBJ whole genome shotgun (WGS) entry which is preliminary data.</text>
</comment>
<evidence type="ECO:0000313" key="13">
    <source>
        <dbReference type="Proteomes" id="UP000801864"/>
    </source>
</evidence>
<dbReference type="InterPro" id="IPR003812">
    <property type="entry name" value="Fido"/>
</dbReference>
<comment type="subcellular location">
    <subcellularLocation>
        <location evidence="1">Membrane</location>
        <topology evidence="1">Single-pass membrane protein</topology>
    </subcellularLocation>
</comment>
<evidence type="ECO:0000256" key="8">
    <source>
        <dbReference type="ARBA" id="ARBA00023136"/>
    </source>
</evidence>
<dbReference type="AlphaFoldDB" id="A0A9P4XGI6"/>
<dbReference type="GO" id="GO:0016020">
    <property type="term" value="C:membrane"/>
    <property type="evidence" value="ECO:0007669"/>
    <property type="project" value="UniProtKB-SubCell"/>
</dbReference>
<evidence type="ECO:0000256" key="7">
    <source>
        <dbReference type="ARBA" id="ARBA00022989"/>
    </source>
</evidence>
<keyword evidence="5" id="KW-0802">TPR repeat</keyword>
<dbReference type="PANTHER" id="PTHR13504">
    <property type="entry name" value="FIDO DOMAIN-CONTAINING PROTEIN DDB_G0283145"/>
    <property type="match status" value="1"/>
</dbReference>
<dbReference type="SUPFAM" id="SSF140931">
    <property type="entry name" value="Fic-like"/>
    <property type="match status" value="1"/>
</dbReference>
<name>A0A9P4XGI6_9HYPO</name>
<dbReference type="GO" id="GO:0016740">
    <property type="term" value="F:transferase activity"/>
    <property type="evidence" value="ECO:0007669"/>
    <property type="project" value="UniProtKB-KW"/>
</dbReference>
<evidence type="ECO:0000256" key="1">
    <source>
        <dbReference type="ARBA" id="ARBA00004167"/>
    </source>
</evidence>
<evidence type="ECO:0000256" key="5">
    <source>
        <dbReference type="ARBA" id="ARBA00022803"/>
    </source>
</evidence>
<protein>
    <submittedName>
        <fullName evidence="12">Adenosine monophosphate-protein transferase FICD</fullName>
    </submittedName>
</protein>
<feature type="active site" evidence="9">
    <location>
        <position position="289"/>
    </location>
</feature>
<keyword evidence="13" id="KW-1185">Reference proteome</keyword>
<evidence type="ECO:0000313" key="12">
    <source>
        <dbReference type="EMBL" id="KAF3072469.1"/>
    </source>
</evidence>
<dbReference type="Proteomes" id="UP000801864">
    <property type="component" value="Unassembled WGS sequence"/>
</dbReference>
<feature type="domain" description="Fido" evidence="11">
    <location>
        <begin position="196"/>
        <end position="347"/>
    </location>
</feature>
<dbReference type="GO" id="GO:0005524">
    <property type="term" value="F:ATP binding"/>
    <property type="evidence" value="ECO:0007669"/>
    <property type="project" value="UniProtKB-KW"/>
</dbReference>
<keyword evidence="2" id="KW-0812">Transmembrane</keyword>
<keyword evidence="8" id="KW-0472">Membrane</keyword>
<gene>
    <name evidence="12" type="ORF">CFAM422_005468</name>
</gene>
<dbReference type="InterPro" id="IPR036597">
    <property type="entry name" value="Fido-like_dom_sf"/>
</dbReference>
<evidence type="ECO:0000256" key="2">
    <source>
        <dbReference type="ARBA" id="ARBA00022692"/>
    </source>
</evidence>
<reference evidence="12 13" key="1">
    <citation type="submission" date="2018-06" db="EMBL/GenBank/DDBJ databases">
        <title>Genome analysis of cellulolytic fungus Trichoderma lentiforme CFAM-422.</title>
        <authorList>
            <person name="Steindorff A.S."/>
            <person name="Formighieri E.F."/>
            <person name="Midorikawa G.E.O."/>
            <person name="Tamietti M.S."/>
            <person name="Ramos E.Z."/>
            <person name="Silva A.S."/>
            <person name="Bon E.P.S."/>
            <person name="Mendes T.D."/>
            <person name="Damaso M.C.T."/>
            <person name="Favaro L.C.L."/>
        </authorList>
    </citation>
    <scope>NUCLEOTIDE SEQUENCE [LARGE SCALE GENOMIC DNA]</scope>
    <source>
        <strain evidence="12 13">CFAM-422</strain>
    </source>
</reference>
<sequence length="374" mass="43407">MFRVGILKALQPVKYGLQRAAYLSSWNGHRNEILQEIYAPFSKLVKDSPEYEALAESGTVWEDYFQPGDSERYGYVELQKASLYLPLLKEIDNQRASLWTPRSRMFHSLIPEYAHQSVFIENNRLLLKHSCLMNKRLKNAVPDLALPAGNLSQIALPDMHYLLPDEDPSQVAELRNHILASRWVTDVALRSTNSGLSEDEIRCLSALLLRNTTGEKLYNSGWGRKVALGDYRQAPIQAKSSPLTIFPYHLEVPACMRRFIHWRDRVTREERLHPLIVACHATVYFLHIHPFLDGNGRVSRLLMQDYMIRHGYPPVVIRDLNREEYVRMIRSAQEGDPEELVYTVLTTQLEQLKRFGLPRSAMSEPEYLRLFHRH</sequence>
<dbReference type="EMBL" id="QLNT01000008">
    <property type="protein sequence ID" value="KAF3072469.1"/>
    <property type="molecule type" value="Genomic_DNA"/>
</dbReference>
<keyword evidence="6 10" id="KW-0067">ATP-binding</keyword>
<dbReference type="PROSITE" id="PS51459">
    <property type="entry name" value="FIDO"/>
    <property type="match status" value="1"/>
</dbReference>
<keyword evidence="4 10" id="KW-0547">Nucleotide-binding</keyword>
<keyword evidence="7" id="KW-1133">Transmembrane helix</keyword>
<evidence type="ECO:0000259" key="11">
    <source>
        <dbReference type="PROSITE" id="PS51459"/>
    </source>
</evidence>
<accession>A0A9P4XGI6</accession>
<evidence type="ECO:0000256" key="3">
    <source>
        <dbReference type="ARBA" id="ARBA00022737"/>
    </source>
</evidence>